<gene>
    <name evidence="1" type="ORF">IAQ67_06065</name>
</gene>
<proteinExistence type="predicted"/>
<sequence length="84" mass="10038">MSENEITHQEIIEFFQQHREIEFYYRDKLYAFLSYNGGFVLVCENKAITPTFETYEEMVEKGLIDGKKFLERFKNNELTIASVL</sequence>
<evidence type="ECO:0000313" key="2">
    <source>
        <dbReference type="Proteomes" id="UP000516384"/>
    </source>
</evidence>
<protein>
    <submittedName>
        <fullName evidence="1">Uncharacterized protein</fullName>
    </submittedName>
</protein>
<dbReference type="RefSeq" id="WP_190298817.1">
    <property type="nucleotide sequence ID" value="NZ_CP061172.1"/>
</dbReference>
<dbReference type="EMBL" id="CP061172">
    <property type="protein sequence ID" value="QNR68617.1"/>
    <property type="molecule type" value="Genomic_DNA"/>
</dbReference>
<dbReference type="Proteomes" id="UP000516384">
    <property type="component" value="Chromosome"/>
</dbReference>
<dbReference type="AlphaFoldDB" id="A0A7H0YC09"/>
<organism evidence="1 2">
    <name type="scientific">Paenibacillus peoriae</name>
    <dbReference type="NCBI Taxonomy" id="59893"/>
    <lineage>
        <taxon>Bacteria</taxon>
        <taxon>Bacillati</taxon>
        <taxon>Bacillota</taxon>
        <taxon>Bacilli</taxon>
        <taxon>Bacillales</taxon>
        <taxon>Paenibacillaceae</taxon>
        <taxon>Paenibacillus</taxon>
    </lineage>
</organism>
<reference evidence="1 2" key="1">
    <citation type="submission" date="2020-09" db="EMBL/GenBank/DDBJ databases">
        <title>Characterization of Paenibacillus peoriae strain ZF390 with broad-spectrum antimicrobial activity as a potential biocontrol agent.</title>
        <authorList>
            <person name="Li L."/>
            <person name="Zhao Y."/>
            <person name="Li B."/>
            <person name="Xie X."/>
        </authorList>
    </citation>
    <scope>NUCLEOTIDE SEQUENCE [LARGE SCALE GENOMIC DNA]</scope>
    <source>
        <strain evidence="1 2">ZF390</strain>
    </source>
</reference>
<evidence type="ECO:0000313" key="1">
    <source>
        <dbReference type="EMBL" id="QNR68617.1"/>
    </source>
</evidence>
<name>A0A7H0YC09_9BACL</name>
<accession>A0A7H0YC09</accession>